<proteinExistence type="inferred from homology"/>
<keyword evidence="3" id="KW-0274">FAD</keyword>
<dbReference type="GO" id="GO:0050660">
    <property type="term" value="F:flavin adenine dinucleotide binding"/>
    <property type="evidence" value="ECO:0007669"/>
    <property type="project" value="InterPro"/>
</dbReference>
<dbReference type="OrthoDB" id="5168853at2"/>
<evidence type="ECO:0000256" key="4">
    <source>
        <dbReference type="ARBA" id="ARBA00023002"/>
    </source>
</evidence>
<evidence type="ECO:0000256" key="1">
    <source>
        <dbReference type="ARBA" id="ARBA00010139"/>
    </source>
</evidence>
<protein>
    <recommendedName>
        <fullName evidence="7">Monooxygenase</fullName>
    </recommendedName>
</protein>
<dbReference type="SUPFAM" id="SSF51905">
    <property type="entry name" value="FAD/NAD(P)-binding domain"/>
    <property type="match status" value="3"/>
</dbReference>
<reference evidence="5 6" key="1">
    <citation type="submission" date="2019-07" db="EMBL/GenBank/DDBJ databases">
        <title>Whole genome shotgun sequence of Nocardia ninae NBRC 108245.</title>
        <authorList>
            <person name="Hosoyama A."/>
            <person name="Uohara A."/>
            <person name="Ohji S."/>
            <person name="Ichikawa N."/>
        </authorList>
    </citation>
    <scope>NUCLEOTIDE SEQUENCE [LARGE SCALE GENOMIC DNA]</scope>
    <source>
        <strain evidence="5 6">NBRC 108245</strain>
    </source>
</reference>
<dbReference type="GO" id="GO:0004499">
    <property type="term" value="F:N,N-dimethylaniline monooxygenase activity"/>
    <property type="evidence" value="ECO:0007669"/>
    <property type="project" value="InterPro"/>
</dbReference>
<dbReference type="Gene3D" id="3.50.50.60">
    <property type="entry name" value="FAD/NAD(P)-binding domain"/>
    <property type="match status" value="3"/>
</dbReference>
<dbReference type="EMBL" id="BJXA01000033">
    <property type="protein sequence ID" value="GEM40148.1"/>
    <property type="molecule type" value="Genomic_DNA"/>
</dbReference>
<dbReference type="InterPro" id="IPR020946">
    <property type="entry name" value="Flavin_mOase-like"/>
</dbReference>
<accession>A0A511MJ53</accession>
<keyword evidence="2" id="KW-0285">Flavoprotein</keyword>
<dbReference type="PANTHER" id="PTHR42877">
    <property type="entry name" value="L-ORNITHINE N(5)-MONOOXYGENASE-RELATED"/>
    <property type="match status" value="1"/>
</dbReference>
<gene>
    <name evidence="5" type="ORF">NN4_46670</name>
</gene>
<comment type="caution">
    <text evidence="5">The sequence shown here is derived from an EMBL/GenBank/DDBJ whole genome shotgun (WGS) entry which is preliminary data.</text>
</comment>
<comment type="similarity">
    <text evidence="1">Belongs to the FAD-binding monooxygenase family.</text>
</comment>
<dbReference type="RefSeq" id="WP_147135023.1">
    <property type="nucleotide sequence ID" value="NZ_BJXA01000033.1"/>
</dbReference>
<keyword evidence="6" id="KW-1185">Reference proteome</keyword>
<dbReference type="GO" id="GO:0050661">
    <property type="term" value="F:NADP binding"/>
    <property type="evidence" value="ECO:0007669"/>
    <property type="project" value="InterPro"/>
</dbReference>
<dbReference type="InterPro" id="IPR051209">
    <property type="entry name" value="FAD-bind_Monooxygenase_sf"/>
</dbReference>
<dbReference type="Proteomes" id="UP000321424">
    <property type="component" value="Unassembled WGS sequence"/>
</dbReference>
<evidence type="ECO:0000256" key="3">
    <source>
        <dbReference type="ARBA" id="ARBA00022827"/>
    </source>
</evidence>
<dbReference type="PANTHER" id="PTHR42877:SF4">
    <property type="entry name" value="FAD_NAD(P)-BINDING DOMAIN-CONTAINING PROTEIN-RELATED"/>
    <property type="match status" value="1"/>
</dbReference>
<dbReference type="AlphaFoldDB" id="A0A511MJ53"/>
<evidence type="ECO:0000313" key="5">
    <source>
        <dbReference type="EMBL" id="GEM40148.1"/>
    </source>
</evidence>
<organism evidence="5 6">
    <name type="scientific">Nocardia ninae NBRC 108245</name>
    <dbReference type="NCBI Taxonomy" id="1210091"/>
    <lineage>
        <taxon>Bacteria</taxon>
        <taxon>Bacillati</taxon>
        <taxon>Actinomycetota</taxon>
        <taxon>Actinomycetes</taxon>
        <taxon>Mycobacteriales</taxon>
        <taxon>Nocardiaceae</taxon>
        <taxon>Nocardia</taxon>
    </lineage>
</organism>
<evidence type="ECO:0000256" key="2">
    <source>
        <dbReference type="ARBA" id="ARBA00022630"/>
    </source>
</evidence>
<keyword evidence="4" id="KW-0560">Oxidoreductase</keyword>
<dbReference type="Pfam" id="PF00743">
    <property type="entry name" value="FMO-like"/>
    <property type="match status" value="1"/>
</dbReference>
<sequence length="456" mass="52010">MALQYVSRQCLRREVLHLLFSFALNSGWTQMYAPQSEILEYAERLCDENDLRSRIICNTDVRSYEYNDTEAMWSVTTSDNTVYSANVLVDATGVLHIPKVPDIEGRSRFTGPVFHSAEWDHSIDLSGKRVAIVGTGASAIQILPELSKYAARVDVFQRTPQWVLPRANRPIRSVERAMFRRLPLSQKFQRYLNYWIHEIVVVAFFHPSLMKIFEVVSKRFLARQVADPGLRRSLTPDYRAGCKRFLITSDWYPALQRPNVELVGDSIAEFVETGIRTADGTVHDLDAVVYCTGFRTDKRIALDYVKGRDGALLSEVWQDGMEAHLGTTVAGFPNFFLMMGPNSGSGHQSILFAIEVQARYIVKCVEMMNRNRWRAIEIKADVQKGFNKFVRSRLAGSVWNRGGCTSWFLDESGENRQVWPGWSVSYWRQMRRPVEQHFAVASESLQGSSAAELLGR</sequence>
<name>A0A511MJ53_9NOCA</name>
<evidence type="ECO:0008006" key="7">
    <source>
        <dbReference type="Google" id="ProtNLM"/>
    </source>
</evidence>
<dbReference type="InterPro" id="IPR036188">
    <property type="entry name" value="FAD/NAD-bd_sf"/>
</dbReference>
<evidence type="ECO:0000313" key="6">
    <source>
        <dbReference type="Proteomes" id="UP000321424"/>
    </source>
</evidence>